<feature type="transmembrane region" description="Helical" evidence="1">
    <location>
        <begin position="20"/>
        <end position="45"/>
    </location>
</feature>
<organism evidence="2 3">
    <name type="scientific">Tilletia walkeri</name>
    <dbReference type="NCBI Taxonomy" id="117179"/>
    <lineage>
        <taxon>Eukaryota</taxon>
        <taxon>Fungi</taxon>
        <taxon>Dikarya</taxon>
        <taxon>Basidiomycota</taxon>
        <taxon>Ustilaginomycotina</taxon>
        <taxon>Exobasidiomycetes</taxon>
        <taxon>Tilletiales</taxon>
        <taxon>Tilletiaceae</taxon>
        <taxon>Tilletia</taxon>
    </lineage>
</organism>
<protein>
    <submittedName>
        <fullName evidence="2">Uncharacterized protein</fullName>
    </submittedName>
</protein>
<keyword evidence="1" id="KW-0812">Transmembrane</keyword>
<dbReference type="Proteomes" id="UP000078113">
    <property type="component" value="Unassembled WGS sequence"/>
</dbReference>
<proteinExistence type="predicted"/>
<dbReference type="AlphaFoldDB" id="A0A8X7T5S9"/>
<evidence type="ECO:0000256" key="1">
    <source>
        <dbReference type="SAM" id="Phobius"/>
    </source>
</evidence>
<keyword evidence="1" id="KW-1133">Transmembrane helix</keyword>
<evidence type="ECO:0000313" key="3">
    <source>
        <dbReference type="Proteomes" id="UP000078113"/>
    </source>
</evidence>
<feature type="transmembrane region" description="Helical" evidence="1">
    <location>
        <begin position="57"/>
        <end position="77"/>
    </location>
</feature>
<comment type="caution">
    <text evidence="2">The sequence shown here is derived from an EMBL/GenBank/DDBJ whole genome shotgun (WGS) entry which is preliminary data.</text>
</comment>
<dbReference type="EMBL" id="LWDG02000141">
    <property type="protein sequence ID" value="KAE8268593.1"/>
    <property type="molecule type" value="Genomic_DNA"/>
</dbReference>
<sequence>MVSYVATTLCFESPLFNRSYAARMAFNIVAVALLILSLVTCEIHFQRPPYSIGQEPLSAVGQWGAMTSAALVFIWSITSLSLENVDGKQSTLWSQVNPNLYSQDELFAKPEPTSTQLEESGRVTWNDSAAEVELGQRVPSTSFLDPVGSPPSALRADTPARFMRRRSSSVARQDGLLGSGGDEVVIEMDQSPALTPAARRPYAAHSIKAARI</sequence>
<accession>A0A8X7T5S9</accession>
<name>A0A8X7T5S9_9BASI</name>
<evidence type="ECO:0000313" key="2">
    <source>
        <dbReference type="EMBL" id="KAE8268593.1"/>
    </source>
</evidence>
<keyword evidence="3" id="KW-1185">Reference proteome</keyword>
<reference evidence="2" key="2">
    <citation type="journal article" date="2019" name="IMA Fungus">
        <title>Genome sequencing and comparison of five Tilletia species to identify candidate genes for the detection of regulated species infecting wheat.</title>
        <authorList>
            <person name="Nguyen H.D.T."/>
            <person name="Sultana T."/>
            <person name="Kesanakurti P."/>
            <person name="Hambleton S."/>
        </authorList>
    </citation>
    <scope>NUCLEOTIDE SEQUENCE</scope>
    <source>
        <strain evidence="2">DAOMC 236422</strain>
    </source>
</reference>
<gene>
    <name evidence="2" type="ORF">A4X09_0g3745</name>
</gene>
<keyword evidence="1" id="KW-0472">Membrane</keyword>
<reference evidence="2" key="1">
    <citation type="submission" date="2016-04" db="EMBL/GenBank/DDBJ databases">
        <authorList>
            <person name="Nguyen H.D."/>
            <person name="Samba Siva P."/>
            <person name="Cullis J."/>
            <person name="Levesque C.A."/>
            <person name="Hambleton S."/>
        </authorList>
    </citation>
    <scope>NUCLEOTIDE SEQUENCE</scope>
    <source>
        <strain evidence="2">DAOMC 236422</strain>
    </source>
</reference>